<comment type="similarity">
    <text evidence="2 6">Belongs to the UPF0677 family.</text>
</comment>
<dbReference type="GO" id="GO:0008168">
    <property type="term" value="F:methyltransferase activity"/>
    <property type="evidence" value="ECO:0007669"/>
    <property type="project" value="UniProtKB-UniRule"/>
</dbReference>
<keyword evidence="4 7" id="KW-0808">Transferase</keyword>
<proteinExistence type="inferred from homology"/>
<reference evidence="7 8" key="1">
    <citation type="submission" date="2019-12" db="EMBL/GenBank/DDBJ databases">
        <title>Nocardia sp. nov. ET3-3 isolated from soil.</title>
        <authorList>
            <person name="Kanchanasin P."/>
            <person name="Tanasupawat S."/>
            <person name="Yuki M."/>
            <person name="Kudo T."/>
        </authorList>
    </citation>
    <scope>NUCLEOTIDE SEQUENCE [LARGE SCALE GENOMIC DNA]</scope>
    <source>
        <strain evidence="7 8">ET3-3</strain>
    </source>
</reference>
<evidence type="ECO:0000313" key="8">
    <source>
        <dbReference type="Proteomes" id="UP000466794"/>
    </source>
</evidence>
<dbReference type="Gene3D" id="3.40.50.150">
    <property type="entry name" value="Vaccinia Virus protein VP39"/>
    <property type="match status" value="1"/>
</dbReference>
<evidence type="ECO:0000256" key="1">
    <source>
        <dbReference type="ARBA" id="ARBA00003907"/>
    </source>
</evidence>
<dbReference type="AlphaFoldDB" id="A0A7K1UN65"/>
<accession>A0A7K1UN65</accession>
<gene>
    <name evidence="7" type="ORF">GPX89_00865</name>
</gene>
<evidence type="ECO:0000256" key="6">
    <source>
        <dbReference type="RuleBase" id="RU362030"/>
    </source>
</evidence>
<dbReference type="InterPro" id="IPR007213">
    <property type="entry name" value="Ppm1/Ppm2/Tcmp"/>
</dbReference>
<dbReference type="GO" id="GO:0032259">
    <property type="term" value="P:methylation"/>
    <property type="evidence" value="ECO:0007669"/>
    <property type="project" value="UniProtKB-KW"/>
</dbReference>
<keyword evidence="8" id="KW-1185">Reference proteome</keyword>
<evidence type="ECO:0000313" key="7">
    <source>
        <dbReference type="EMBL" id="MVU75793.1"/>
    </source>
</evidence>
<evidence type="ECO:0000256" key="4">
    <source>
        <dbReference type="ARBA" id="ARBA00022679"/>
    </source>
</evidence>
<dbReference type="InterPro" id="IPR029063">
    <property type="entry name" value="SAM-dependent_MTases_sf"/>
</dbReference>
<organism evidence="7 8">
    <name type="scientific">Nocardia terrae</name>
    <dbReference type="NCBI Taxonomy" id="2675851"/>
    <lineage>
        <taxon>Bacteria</taxon>
        <taxon>Bacillati</taxon>
        <taxon>Actinomycetota</taxon>
        <taxon>Actinomycetes</taxon>
        <taxon>Mycobacteriales</taxon>
        <taxon>Nocardiaceae</taxon>
        <taxon>Nocardia</taxon>
    </lineage>
</organism>
<sequence>MEIGRASRTALATAYARAYHQFSDEPRIFTDPLAVRILGVSPDQLDELGAATLDQPGSNDPRRRGRRYFLAARARYAEDVVARAVAAGSRQVVILGAGLDTFGYRNPYPGVRVFEVDHPDTQAWKRGMLADSGIEIPDSVTFTPVDFETGTLAAGLDTAGFRRDEPAAFVWLGVVMYLTKDAIVDTLRFIAAQAEPVQVVADYLSPGTTAEEREELRKRAERLASLNEPFLSYLDPGELGELLRSIGFDAVEQWTLPELIHQYVGGSPIPELAAGSALVRIMCASRGEGLKID</sequence>
<evidence type="ECO:0000256" key="2">
    <source>
        <dbReference type="ARBA" id="ARBA00008138"/>
    </source>
</evidence>
<dbReference type="Pfam" id="PF04072">
    <property type="entry name" value="LCM"/>
    <property type="match status" value="1"/>
</dbReference>
<dbReference type="PANTHER" id="PTHR43619:SF2">
    <property type="entry name" value="S-ADENOSYL-L-METHIONINE-DEPENDENT METHYLTRANSFERASES SUPERFAMILY PROTEIN"/>
    <property type="match status" value="1"/>
</dbReference>
<keyword evidence="5 6" id="KW-0949">S-adenosyl-L-methionine</keyword>
<dbReference type="InterPro" id="IPR011610">
    <property type="entry name" value="SAM_mthyl_Trfase_ML2640-like"/>
</dbReference>
<dbReference type="NCBIfam" id="TIGR00027">
    <property type="entry name" value="mthyl_TIGR00027"/>
    <property type="match status" value="1"/>
</dbReference>
<dbReference type="SUPFAM" id="SSF53335">
    <property type="entry name" value="S-adenosyl-L-methionine-dependent methyltransferases"/>
    <property type="match status" value="1"/>
</dbReference>
<name>A0A7K1UN65_9NOCA</name>
<dbReference type="RefSeq" id="WP_157354574.1">
    <property type="nucleotide sequence ID" value="NZ_WRPP01000001.1"/>
</dbReference>
<dbReference type="PANTHER" id="PTHR43619">
    <property type="entry name" value="S-ADENOSYL-L-METHIONINE-DEPENDENT METHYLTRANSFERASE YKTD-RELATED"/>
    <property type="match status" value="1"/>
</dbReference>
<dbReference type="Proteomes" id="UP000466794">
    <property type="component" value="Unassembled WGS sequence"/>
</dbReference>
<dbReference type="EC" id="2.1.1.-" evidence="6"/>
<dbReference type="EMBL" id="WRPP01000001">
    <property type="protein sequence ID" value="MVU75793.1"/>
    <property type="molecule type" value="Genomic_DNA"/>
</dbReference>
<comment type="function">
    <text evidence="1 6">Exhibits S-adenosyl-L-methionine-dependent methyltransferase activity.</text>
</comment>
<keyword evidence="3 6" id="KW-0489">Methyltransferase</keyword>
<comment type="caution">
    <text evidence="7">The sequence shown here is derived from an EMBL/GenBank/DDBJ whole genome shotgun (WGS) entry which is preliminary data.</text>
</comment>
<protein>
    <recommendedName>
        <fullName evidence="6">S-adenosyl-L-methionine-dependent methyltransferase</fullName>
        <ecNumber evidence="6">2.1.1.-</ecNumber>
    </recommendedName>
</protein>
<evidence type="ECO:0000256" key="3">
    <source>
        <dbReference type="ARBA" id="ARBA00022603"/>
    </source>
</evidence>
<evidence type="ECO:0000256" key="5">
    <source>
        <dbReference type="ARBA" id="ARBA00022691"/>
    </source>
</evidence>